<evidence type="ECO:0000313" key="2">
    <source>
        <dbReference type="Proteomes" id="UP000281553"/>
    </source>
</evidence>
<name>A0A3P7PDC9_DIBLA</name>
<protein>
    <recommendedName>
        <fullName evidence="3">Peptidase A2 domain-containing protein</fullName>
    </recommendedName>
</protein>
<sequence length="94" mass="10444">MDSINENPVRLQLDTASDINLIPKRTWHVIGQPPVITSNKKSMNVSGGFLQLTGALKCDVSFNGTQFRGTCYLNNRPKLDLIGLDWIEKLGLLC</sequence>
<dbReference type="EMBL" id="UYRU01106532">
    <property type="protein sequence ID" value="VDN43047.1"/>
    <property type="molecule type" value="Genomic_DNA"/>
</dbReference>
<proteinExistence type="predicted"/>
<evidence type="ECO:0008006" key="3">
    <source>
        <dbReference type="Google" id="ProtNLM"/>
    </source>
</evidence>
<reference evidence="1 2" key="1">
    <citation type="submission" date="2018-11" db="EMBL/GenBank/DDBJ databases">
        <authorList>
            <consortium name="Pathogen Informatics"/>
        </authorList>
    </citation>
    <scope>NUCLEOTIDE SEQUENCE [LARGE SCALE GENOMIC DNA]</scope>
</reference>
<organism evidence="1 2">
    <name type="scientific">Dibothriocephalus latus</name>
    <name type="common">Fish tapeworm</name>
    <name type="synonym">Diphyllobothrium latum</name>
    <dbReference type="NCBI Taxonomy" id="60516"/>
    <lineage>
        <taxon>Eukaryota</taxon>
        <taxon>Metazoa</taxon>
        <taxon>Spiralia</taxon>
        <taxon>Lophotrochozoa</taxon>
        <taxon>Platyhelminthes</taxon>
        <taxon>Cestoda</taxon>
        <taxon>Eucestoda</taxon>
        <taxon>Diphyllobothriidea</taxon>
        <taxon>Diphyllobothriidae</taxon>
        <taxon>Dibothriocephalus</taxon>
    </lineage>
</organism>
<gene>
    <name evidence="1" type="ORF">DILT_LOCUS18977</name>
</gene>
<dbReference type="Proteomes" id="UP000281553">
    <property type="component" value="Unassembled WGS sequence"/>
</dbReference>
<evidence type="ECO:0000313" key="1">
    <source>
        <dbReference type="EMBL" id="VDN43047.1"/>
    </source>
</evidence>
<accession>A0A3P7PDC9</accession>
<keyword evidence="2" id="KW-1185">Reference proteome</keyword>
<dbReference type="OrthoDB" id="6284779at2759"/>
<dbReference type="AlphaFoldDB" id="A0A3P7PDC9"/>
<dbReference type="Gene3D" id="2.40.70.10">
    <property type="entry name" value="Acid Proteases"/>
    <property type="match status" value="1"/>
</dbReference>
<dbReference type="InterPro" id="IPR021109">
    <property type="entry name" value="Peptidase_aspartic_dom_sf"/>
</dbReference>
<dbReference type="SUPFAM" id="SSF50630">
    <property type="entry name" value="Acid proteases"/>
    <property type="match status" value="1"/>
</dbReference>